<evidence type="ECO:0000313" key="1">
    <source>
        <dbReference type="EMBL" id="KKK91537.1"/>
    </source>
</evidence>
<organism evidence="1">
    <name type="scientific">marine sediment metagenome</name>
    <dbReference type="NCBI Taxonomy" id="412755"/>
    <lineage>
        <taxon>unclassified sequences</taxon>
        <taxon>metagenomes</taxon>
        <taxon>ecological metagenomes</taxon>
    </lineage>
</organism>
<accession>A0A0F8ZCM1</accession>
<reference evidence="1" key="1">
    <citation type="journal article" date="2015" name="Nature">
        <title>Complex archaea that bridge the gap between prokaryotes and eukaryotes.</title>
        <authorList>
            <person name="Spang A."/>
            <person name="Saw J.H."/>
            <person name="Jorgensen S.L."/>
            <person name="Zaremba-Niedzwiedzka K."/>
            <person name="Martijn J."/>
            <person name="Lind A.E."/>
            <person name="van Eijk R."/>
            <person name="Schleper C."/>
            <person name="Guy L."/>
            <person name="Ettema T.J."/>
        </authorList>
    </citation>
    <scope>NUCLEOTIDE SEQUENCE</scope>
</reference>
<proteinExistence type="predicted"/>
<name>A0A0F8ZCM1_9ZZZZ</name>
<sequence>MSRYYELYVEFVGIDLKDVRKVVIEEFGWEEEESGEDYLVCRGSLYGGTSEEEAHKEIYEAIKKIKPFCRIKTRWTYLENLPHEEYGDDLDIDELQEIMIEKLNKIEEDKKQNGNKRKN</sequence>
<dbReference type="AlphaFoldDB" id="A0A0F8ZCM1"/>
<comment type="caution">
    <text evidence="1">The sequence shown here is derived from an EMBL/GenBank/DDBJ whole genome shotgun (WGS) entry which is preliminary data.</text>
</comment>
<protein>
    <submittedName>
        <fullName evidence="1">Uncharacterized protein</fullName>
    </submittedName>
</protein>
<dbReference type="EMBL" id="LAZR01048607">
    <property type="protein sequence ID" value="KKK91537.1"/>
    <property type="molecule type" value="Genomic_DNA"/>
</dbReference>
<gene>
    <name evidence="1" type="ORF">LCGC14_2711950</name>
</gene>